<dbReference type="RefSeq" id="WP_131866268.1">
    <property type="nucleotide sequence ID" value="NZ_SMCR01000007.1"/>
</dbReference>
<dbReference type="InterPro" id="IPR003347">
    <property type="entry name" value="JmjC_dom"/>
</dbReference>
<dbReference type="SUPFAM" id="SSF51197">
    <property type="entry name" value="Clavaminate synthase-like"/>
    <property type="match status" value="1"/>
</dbReference>
<dbReference type="AlphaFoldDB" id="A0A4R3YQ33"/>
<dbReference type="OrthoDB" id="479699at2"/>
<evidence type="ECO:0000313" key="2">
    <source>
        <dbReference type="EMBL" id="TCV94456.1"/>
    </source>
</evidence>
<dbReference type="GO" id="GO:0008168">
    <property type="term" value="F:methyltransferase activity"/>
    <property type="evidence" value="ECO:0007669"/>
    <property type="project" value="UniProtKB-KW"/>
</dbReference>
<keyword evidence="2" id="KW-0489">Methyltransferase</keyword>
<dbReference type="InterPro" id="IPR041667">
    <property type="entry name" value="Cupin_8"/>
</dbReference>
<keyword evidence="2" id="KW-0808">Transferase</keyword>
<evidence type="ECO:0000259" key="1">
    <source>
        <dbReference type="PROSITE" id="PS51184"/>
    </source>
</evidence>
<evidence type="ECO:0000313" key="3">
    <source>
        <dbReference type="Proteomes" id="UP000295719"/>
    </source>
</evidence>
<dbReference type="Pfam" id="PF13621">
    <property type="entry name" value="Cupin_8"/>
    <property type="match status" value="1"/>
</dbReference>
<dbReference type="Gene3D" id="2.60.120.650">
    <property type="entry name" value="Cupin"/>
    <property type="match status" value="1"/>
</dbReference>
<sequence>MDNTSITIAKIKLSDEPNFYKDYICKVVPVVITDLYQGQAIRDIRCKQDVIHNWGDIAIPVQDEYVQAYEQAATIPGPEEEQDPAPAVAETHRTMTIRDYYEFCASHSGVKKMCIEFTTPAQIKSCYSIPDICQHQPRESKTRIQQCFVGNKGNVANIHFDKGGHNGFLYQIFGKKRFVVFPHSAAKKLLPFTQMSGWKLQHFSDRERRDFLHFTGGQEVVLDAGDAIFVPAFCWHFADYLEDSMAIRIRFRRPGHSTELLNYLFPDMFTQGIIHKLADPALATTLYPSIISRILQCSSRRYLNGKQRVMALRLLAKEIYYELYPEEPMHSYSLDLENYLPPLLPHFLDADHRARPYYE</sequence>
<protein>
    <submittedName>
        <fullName evidence="2">Lysine-specific demethylase 8</fullName>
    </submittedName>
</protein>
<dbReference type="PANTHER" id="PTHR12461">
    <property type="entry name" value="HYPOXIA-INDUCIBLE FACTOR 1 ALPHA INHIBITOR-RELATED"/>
    <property type="match status" value="1"/>
</dbReference>
<dbReference type="EMBL" id="SMCR01000007">
    <property type="protein sequence ID" value="TCV94456.1"/>
    <property type="molecule type" value="Genomic_DNA"/>
</dbReference>
<accession>A0A4R3YQ33</accession>
<proteinExistence type="predicted"/>
<dbReference type="SMART" id="SM00558">
    <property type="entry name" value="JmjC"/>
    <property type="match status" value="1"/>
</dbReference>
<organism evidence="2 3">
    <name type="scientific">Biostraticola tofi</name>
    <dbReference type="NCBI Taxonomy" id="466109"/>
    <lineage>
        <taxon>Bacteria</taxon>
        <taxon>Pseudomonadati</taxon>
        <taxon>Pseudomonadota</taxon>
        <taxon>Gammaproteobacteria</taxon>
        <taxon>Enterobacterales</taxon>
        <taxon>Bruguierivoracaceae</taxon>
        <taxon>Biostraticola</taxon>
    </lineage>
</organism>
<feature type="domain" description="JmjC" evidence="1">
    <location>
        <begin position="118"/>
        <end position="268"/>
    </location>
</feature>
<dbReference type="PANTHER" id="PTHR12461:SF105">
    <property type="entry name" value="HYPOXIA-INDUCIBLE FACTOR 1-ALPHA INHIBITOR"/>
    <property type="match status" value="1"/>
</dbReference>
<keyword evidence="3" id="KW-1185">Reference proteome</keyword>
<dbReference type="Proteomes" id="UP000295719">
    <property type="component" value="Unassembled WGS sequence"/>
</dbReference>
<gene>
    <name evidence="2" type="ORF">EDC52_107199</name>
</gene>
<reference evidence="2 3" key="1">
    <citation type="submission" date="2019-03" db="EMBL/GenBank/DDBJ databases">
        <title>Genomic Encyclopedia of Type Strains, Phase IV (KMG-IV): sequencing the most valuable type-strain genomes for metagenomic binning, comparative biology and taxonomic classification.</title>
        <authorList>
            <person name="Goeker M."/>
        </authorList>
    </citation>
    <scope>NUCLEOTIDE SEQUENCE [LARGE SCALE GENOMIC DNA]</scope>
    <source>
        <strain evidence="2 3">DSM 19580</strain>
    </source>
</reference>
<name>A0A4R3YQ33_9GAMM</name>
<comment type="caution">
    <text evidence="2">The sequence shown here is derived from an EMBL/GenBank/DDBJ whole genome shotgun (WGS) entry which is preliminary data.</text>
</comment>
<dbReference type="PROSITE" id="PS51184">
    <property type="entry name" value="JMJC"/>
    <property type="match status" value="1"/>
</dbReference>
<dbReference type="GO" id="GO:0032259">
    <property type="term" value="P:methylation"/>
    <property type="evidence" value="ECO:0007669"/>
    <property type="project" value="UniProtKB-KW"/>
</dbReference>